<evidence type="ECO:0000313" key="4">
    <source>
        <dbReference type="EMBL" id="MFC4387009.1"/>
    </source>
</evidence>
<proteinExistence type="predicted"/>
<dbReference type="InterPro" id="IPR050807">
    <property type="entry name" value="TransReg_Diox_bact_type"/>
</dbReference>
<dbReference type="SMART" id="SM00530">
    <property type="entry name" value="HTH_XRE"/>
    <property type="match status" value="1"/>
</dbReference>
<evidence type="ECO:0000256" key="1">
    <source>
        <dbReference type="ARBA" id="ARBA00023125"/>
    </source>
</evidence>
<dbReference type="Pfam" id="PF01381">
    <property type="entry name" value="HTH_3"/>
    <property type="match status" value="1"/>
</dbReference>
<sequence>MIGQKLQELRKNKRMSLSEVAEQAGVAKSYLSSIERGIQSNPSIQFMEKVGKVLGVTVNELLINNEGLAIREQLDDEWLKLLEDARKSGISKEEFREFVEFNKWKKSH</sequence>
<dbReference type="InterPro" id="IPR010981">
    <property type="entry name" value="SinR/SinI_dimer_dom"/>
</dbReference>
<organism evidence="4 5">
    <name type="scientific">Gracilibacillus marinus</name>
    <dbReference type="NCBI Taxonomy" id="630535"/>
    <lineage>
        <taxon>Bacteria</taxon>
        <taxon>Bacillati</taxon>
        <taxon>Bacillota</taxon>
        <taxon>Bacilli</taxon>
        <taxon>Bacillales</taxon>
        <taxon>Bacillaceae</taxon>
        <taxon>Gracilibacillus</taxon>
    </lineage>
</organism>
<dbReference type="PROSITE" id="PS51500">
    <property type="entry name" value="SIN"/>
    <property type="match status" value="1"/>
</dbReference>
<dbReference type="Proteomes" id="UP001595880">
    <property type="component" value="Unassembled WGS sequence"/>
</dbReference>
<dbReference type="RefSeq" id="WP_390196291.1">
    <property type="nucleotide sequence ID" value="NZ_JBHSDV010000001.1"/>
</dbReference>
<dbReference type="Pfam" id="PF08671">
    <property type="entry name" value="SinI"/>
    <property type="match status" value="1"/>
</dbReference>
<protein>
    <submittedName>
        <fullName evidence="4">Helix-turn-helix domain-containing protein</fullName>
    </submittedName>
</protein>
<comment type="caution">
    <text evidence="4">The sequence shown here is derived from an EMBL/GenBank/DDBJ whole genome shotgun (WGS) entry which is preliminary data.</text>
</comment>
<accession>A0ABV8VS31</accession>
<dbReference type="PANTHER" id="PTHR46797">
    <property type="entry name" value="HTH-TYPE TRANSCRIPTIONAL REGULATOR"/>
    <property type="match status" value="1"/>
</dbReference>
<evidence type="ECO:0000313" key="5">
    <source>
        <dbReference type="Proteomes" id="UP001595880"/>
    </source>
</evidence>
<dbReference type="PROSITE" id="PS50943">
    <property type="entry name" value="HTH_CROC1"/>
    <property type="match status" value="1"/>
</dbReference>
<feature type="domain" description="Sin" evidence="3">
    <location>
        <begin position="65"/>
        <end position="103"/>
    </location>
</feature>
<evidence type="ECO:0000259" key="2">
    <source>
        <dbReference type="PROSITE" id="PS50943"/>
    </source>
</evidence>
<reference evidence="5" key="1">
    <citation type="journal article" date="2019" name="Int. J. Syst. Evol. Microbiol.">
        <title>The Global Catalogue of Microorganisms (GCM) 10K type strain sequencing project: providing services to taxonomists for standard genome sequencing and annotation.</title>
        <authorList>
            <consortium name="The Broad Institute Genomics Platform"/>
            <consortium name="The Broad Institute Genome Sequencing Center for Infectious Disease"/>
            <person name="Wu L."/>
            <person name="Ma J."/>
        </authorList>
    </citation>
    <scope>NUCLEOTIDE SEQUENCE [LARGE SCALE GENOMIC DNA]</scope>
    <source>
        <strain evidence="5">KACC 14058</strain>
    </source>
</reference>
<name>A0ABV8VS31_9BACI</name>
<dbReference type="Gene3D" id="1.10.260.40">
    <property type="entry name" value="lambda repressor-like DNA-binding domains"/>
    <property type="match status" value="1"/>
</dbReference>
<dbReference type="SUPFAM" id="SSF47413">
    <property type="entry name" value="lambda repressor-like DNA-binding domains"/>
    <property type="match status" value="1"/>
</dbReference>
<dbReference type="PANTHER" id="PTHR46797:SF13">
    <property type="entry name" value="HTH-TYPE TRANSCRIPTIONAL REGULATOR SINR"/>
    <property type="match status" value="1"/>
</dbReference>
<dbReference type="CDD" id="cd00093">
    <property type="entry name" value="HTH_XRE"/>
    <property type="match status" value="1"/>
</dbReference>
<dbReference type="InterPro" id="IPR010982">
    <property type="entry name" value="Lambda_DNA-bd_dom_sf"/>
</dbReference>
<dbReference type="SUPFAM" id="SSF47406">
    <property type="entry name" value="SinR repressor dimerisation domain-like"/>
    <property type="match status" value="1"/>
</dbReference>
<feature type="domain" description="HTH cro/C1-type" evidence="2">
    <location>
        <begin position="6"/>
        <end position="61"/>
    </location>
</feature>
<dbReference type="InterPro" id="IPR036281">
    <property type="entry name" value="SinR/SinI_dimer_dom_sf"/>
</dbReference>
<dbReference type="EMBL" id="JBHSDV010000001">
    <property type="protein sequence ID" value="MFC4387009.1"/>
    <property type="molecule type" value="Genomic_DNA"/>
</dbReference>
<dbReference type="InterPro" id="IPR001387">
    <property type="entry name" value="Cro/C1-type_HTH"/>
</dbReference>
<keyword evidence="1" id="KW-0238">DNA-binding</keyword>
<keyword evidence="5" id="KW-1185">Reference proteome</keyword>
<evidence type="ECO:0000259" key="3">
    <source>
        <dbReference type="PROSITE" id="PS51500"/>
    </source>
</evidence>
<gene>
    <name evidence="4" type="ORF">ACFOZ1_04215</name>
</gene>